<gene>
    <name evidence="1" type="ORF">Sspor_71590</name>
</gene>
<sequence>MRGSRAGVACLPADRQVRLNAIRPDRTWAVAPHNPRPRPLPEFRPAQGEMVVVRTLRPAVRGVVGKGVVRGGV</sequence>
<dbReference type="Proteomes" id="UP000608522">
    <property type="component" value="Unassembled WGS sequence"/>
</dbReference>
<protein>
    <submittedName>
        <fullName evidence="1">Uncharacterized protein</fullName>
    </submittedName>
</protein>
<keyword evidence="2" id="KW-1185">Reference proteome</keyword>
<reference evidence="2" key="1">
    <citation type="submission" date="2023-07" db="EMBL/GenBank/DDBJ databases">
        <title>Whole genome shotgun sequence of Streptomyces spororaveus NBRC 15456.</title>
        <authorList>
            <person name="Komaki H."/>
            <person name="Tamura T."/>
        </authorList>
    </citation>
    <scope>NUCLEOTIDE SEQUENCE [LARGE SCALE GENOMIC DNA]</scope>
    <source>
        <strain evidence="2">NBRC 15456</strain>
    </source>
</reference>
<dbReference type="EMBL" id="BNED01000005">
    <property type="protein sequence ID" value="GHI81598.1"/>
    <property type="molecule type" value="Genomic_DNA"/>
</dbReference>
<evidence type="ECO:0000313" key="2">
    <source>
        <dbReference type="Proteomes" id="UP000608522"/>
    </source>
</evidence>
<evidence type="ECO:0000313" key="1">
    <source>
        <dbReference type="EMBL" id="GHI81598.1"/>
    </source>
</evidence>
<name>A0ABQ3TMK4_9ACTN</name>
<organism evidence="1 2">
    <name type="scientific">Streptomyces spororaveus</name>
    <dbReference type="NCBI Taxonomy" id="284039"/>
    <lineage>
        <taxon>Bacteria</taxon>
        <taxon>Bacillati</taxon>
        <taxon>Actinomycetota</taxon>
        <taxon>Actinomycetes</taxon>
        <taxon>Kitasatosporales</taxon>
        <taxon>Streptomycetaceae</taxon>
        <taxon>Streptomyces</taxon>
    </lineage>
</organism>
<comment type="caution">
    <text evidence="1">The sequence shown here is derived from an EMBL/GenBank/DDBJ whole genome shotgun (WGS) entry which is preliminary data.</text>
</comment>
<proteinExistence type="predicted"/>
<accession>A0ABQ3TMK4</accession>